<keyword evidence="3" id="KW-0540">Nuclease</keyword>
<evidence type="ECO:0000313" key="8">
    <source>
        <dbReference type="EMBL" id="OIQ89823.1"/>
    </source>
</evidence>
<evidence type="ECO:0000256" key="3">
    <source>
        <dbReference type="ARBA" id="ARBA00022722"/>
    </source>
</evidence>
<dbReference type="EC" id="3.1.-.-" evidence="8"/>
<dbReference type="HAMAP" id="MF_00009">
    <property type="entry name" value="Endoribonucl_YbeY"/>
    <property type="match status" value="1"/>
</dbReference>
<evidence type="ECO:0000256" key="6">
    <source>
        <dbReference type="ARBA" id="ARBA00022801"/>
    </source>
</evidence>
<dbReference type="EMBL" id="MLJW01000314">
    <property type="protein sequence ID" value="OIQ89823.1"/>
    <property type="molecule type" value="Genomic_DNA"/>
</dbReference>
<dbReference type="InterPro" id="IPR020549">
    <property type="entry name" value="YbeY_CS"/>
</dbReference>
<dbReference type="GO" id="GO:0004222">
    <property type="term" value="F:metalloendopeptidase activity"/>
    <property type="evidence" value="ECO:0007669"/>
    <property type="project" value="InterPro"/>
</dbReference>
<comment type="caution">
    <text evidence="8">The sequence shown here is derived from an EMBL/GenBank/DDBJ whole genome shotgun (WGS) entry which is preliminary data.</text>
</comment>
<name>A0A1J5RCT5_9ZZZZ</name>
<dbReference type="GO" id="GO:0046872">
    <property type="term" value="F:metal ion binding"/>
    <property type="evidence" value="ECO:0007669"/>
    <property type="project" value="UniProtKB-KW"/>
</dbReference>
<evidence type="ECO:0000256" key="5">
    <source>
        <dbReference type="ARBA" id="ARBA00022759"/>
    </source>
</evidence>
<evidence type="ECO:0000256" key="2">
    <source>
        <dbReference type="ARBA" id="ARBA00010875"/>
    </source>
</evidence>
<sequence length="162" mass="17932">MRAPTPALHLSVQFASAAHRAELPRHRLARWVRTALRAGPAEPGLRDSASPDAAAEITLRFVTADEGRELNRSYRGKDYATNVLTFDYQPWPPAADIVLCDAVVAREAAEQGKPLQAHYAHMVVHGVLHAMGWDHENEADAERMEAAERELLRTLGFADPYA</sequence>
<reference evidence="8" key="1">
    <citation type="submission" date="2016-10" db="EMBL/GenBank/DDBJ databases">
        <title>Sequence of Gallionella enrichment culture.</title>
        <authorList>
            <person name="Poehlein A."/>
            <person name="Muehling M."/>
            <person name="Daniel R."/>
        </authorList>
    </citation>
    <scope>NUCLEOTIDE SEQUENCE</scope>
</reference>
<dbReference type="PANTHER" id="PTHR46986">
    <property type="entry name" value="ENDORIBONUCLEASE YBEY, CHLOROPLASTIC"/>
    <property type="match status" value="1"/>
</dbReference>
<evidence type="ECO:0000256" key="4">
    <source>
        <dbReference type="ARBA" id="ARBA00022723"/>
    </source>
</evidence>
<dbReference type="AlphaFoldDB" id="A0A1J5RCT5"/>
<dbReference type="Gene3D" id="3.40.390.30">
    <property type="entry name" value="Metalloproteases ('zincins'), catalytic domain"/>
    <property type="match status" value="1"/>
</dbReference>
<dbReference type="InterPro" id="IPR002036">
    <property type="entry name" value="YbeY"/>
</dbReference>
<proteinExistence type="inferred from homology"/>
<dbReference type="PROSITE" id="PS01306">
    <property type="entry name" value="UPF0054"/>
    <property type="match status" value="1"/>
</dbReference>
<evidence type="ECO:0000256" key="7">
    <source>
        <dbReference type="ARBA" id="ARBA00022833"/>
    </source>
</evidence>
<dbReference type="PANTHER" id="PTHR46986:SF1">
    <property type="entry name" value="ENDORIBONUCLEASE YBEY, CHLOROPLASTIC"/>
    <property type="match status" value="1"/>
</dbReference>
<comment type="similarity">
    <text evidence="2">Belongs to the endoribonuclease YbeY family.</text>
</comment>
<keyword evidence="6 8" id="KW-0378">Hydrolase</keyword>
<dbReference type="GO" id="GO:0004519">
    <property type="term" value="F:endonuclease activity"/>
    <property type="evidence" value="ECO:0007669"/>
    <property type="project" value="UniProtKB-KW"/>
</dbReference>
<gene>
    <name evidence="8" type="primary">ybeY_9</name>
    <name evidence="8" type="ORF">GALL_282530</name>
</gene>
<dbReference type="NCBIfam" id="TIGR00043">
    <property type="entry name" value="rRNA maturation RNase YbeY"/>
    <property type="match status" value="1"/>
</dbReference>
<accession>A0A1J5RCT5</accession>
<dbReference type="Pfam" id="PF02130">
    <property type="entry name" value="YbeY"/>
    <property type="match status" value="1"/>
</dbReference>
<dbReference type="InterPro" id="IPR023091">
    <property type="entry name" value="MetalPrtase_cat_dom_sf_prd"/>
</dbReference>
<keyword evidence="4" id="KW-0479">Metal-binding</keyword>
<protein>
    <submittedName>
        <fullName evidence="8">Endoribonuclease YbeY</fullName>
        <ecNumber evidence="8">3.1.-.-</ecNumber>
    </submittedName>
</protein>
<comment type="cofactor">
    <cofactor evidence="1">
        <name>Zn(2+)</name>
        <dbReference type="ChEBI" id="CHEBI:29105"/>
    </cofactor>
</comment>
<keyword evidence="7" id="KW-0862">Zinc</keyword>
<organism evidence="8">
    <name type="scientific">mine drainage metagenome</name>
    <dbReference type="NCBI Taxonomy" id="410659"/>
    <lineage>
        <taxon>unclassified sequences</taxon>
        <taxon>metagenomes</taxon>
        <taxon>ecological metagenomes</taxon>
    </lineage>
</organism>
<dbReference type="GO" id="GO:0006364">
    <property type="term" value="P:rRNA processing"/>
    <property type="evidence" value="ECO:0007669"/>
    <property type="project" value="InterPro"/>
</dbReference>
<evidence type="ECO:0000256" key="1">
    <source>
        <dbReference type="ARBA" id="ARBA00001947"/>
    </source>
</evidence>
<keyword evidence="5" id="KW-0255">Endonuclease</keyword>
<dbReference type="SUPFAM" id="SSF55486">
    <property type="entry name" value="Metalloproteases ('zincins'), catalytic domain"/>
    <property type="match status" value="1"/>
</dbReference>